<feature type="compositionally biased region" description="Acidic residues" evidence="9">
    <location>
        <begin position="205"/>
        <end position="217"/>
    </location>
</feature>
<dbReference type="Pfam" id="PF04652">
    <property type="entry name" value="Vta1"/>
    <property type="match status" value="1"/>
</dbReference>
<evidence type="ECO:0000313" key="12">
    <source>
        <dbReference type="EMBL" id="ODV77941.1"/>
    </source>
</evidence>
<feature type="region of interest" description="Disordered" evidence="9">
    <location>
        <begin position="256"/>
        <end position="381"/>
    </location>
</feature>
<name>A0A1E4SEJ3_9ASCO</name>
<keyword evidence="4" id="KW-0813">Transport</keyword>
<dbReference type="GO" id="GO:0032511">
    <property type="term" value="P:late endosome to vacuole transport via multivesicular body sorting pathway"/>
    <property type="evidence" value="ECO:0007669"/>
    <property type="project" value="InterPro"/>
</dbReference>
<evidence type="ECO:0000256" key="3">
    <source>
        <dbReference type="ARBA" id="ARBA00007895"/>
    </source>
</evidence>
<dbReference type="InterPro" id="IPR041212">
    <property type="entry name" value="Vta1_C"/>
</dbReference>
<evidence type="ECO:0000256" key="8">
    <source>
        <dbReference type="ARBA" id="ARBA00023136"/>
    </source>
</evidence>
<dbReference type="EMBL" id="KV453914">
    <property type="protein sequence ID" value="ODV77941.1"/>
    <property type="molecule type" value="Genomic_DNA"/>
</dbReference>
<dbReference type="STRING" id="984487.A0A1E4SEJ3"/>
<comment type="similarity">
    <text evidence="3">Belongs to the VTA1 family.</text>
</comment>
<dbReference type="RefSeq" id="XP_020063063.1">
    <property type="nucleotide sequence ID" value="XM_020211816.1"/>
</dbReference>
<feature type="domain" description="Vta1/callose synthase N-terminal" evidence="10">
    <location>
        <begin position="18"/>
        <end position="184"/>
    </location>
</feature>
<accession>A0A1E4SEJ3</accession>
<evidence type="ECO:0000256" key="6">
    <source>
        <dbReference type="ARBA" id="ARBA00022753"/>
    </source>
</evidence>
<keyword evidence="5" id="KW-0963">Cytoplasm</keyword>
<gene>
    <name evidence="12" type="ORF">CANTADRAFT_91386</name>
</gene>
<keyword evidence="8" id="KW-0472">Membrane</keyword>
<dbReference type="AlphaFoldDB" id="A0A1E4SEJ3"/>
<evidence type="ECO:0000259" key="10">
    <source>
        <dbReference type="Pfam" id="PF04652"/>
    </source>
</evidence>
<evidence type="ECO:0000256" key="2">
    <source>
        <dbReference type="ARBA" id="ARBA00004496"/>
    </source>
</evidence>
<organism evidence="12 13">
    <name type="scientific">Suhomyces tanzawaensis NRRL Y-17324</name>
    <dbReference type="NCBI Taxonomy" id="984487"/>
    <lineage>
        <taxon>Eukaryota</taxon>
        <taxon>Fungi</taxon>
        <taxon>Dikarya</taxon>
        <taxon>Ascomycota</taxon>
        <taxon>Saccharomycotina</taxon>
        <taxon>Pichiomycetes</taxon>
        <taxon>Debaryomycetaceae</taxon>
        <taxon>Suhomyces</taxon>
    </lineage>
</organism>
<dbReference type="Gene3D" id="1.25.40.270">
    <property type="entry name" value="Vacuolar protein sorting-associated protein vta1"/>
    <property type="match status" value="1"/>
</dbReference>
<dbReference type="OrthoDB" id="391137at2759"/>
<evidence type="ECO:0000256" key="5">
    <source>
        <dbReference type="ARBA" id="ARBA00022490"/>
    </source>
</evidence>
<dbReference type="Proteomes" id="UP000094285">
    <property type="component" value="Unassembled WGS sequence"/>
</dbReference>
<feature type="compositionally biased region" description="Polar residues" evidence="9">
    <location>
        <begin position="367"/>
        <end position="381"/>
    </location>
</feature>
<feature type="domain" description="Vta1 C-terminal" evidence="11">
    <location>
        <begin position="389"/>
        <end position="425"/>
    </location>
</feature>
<dbReference type="InterPro" id="IPR044538">
    <property type="entry name" value="Vta1-like"/>
</dbReference>
<keyword evidence="7" id="KW-0653">Protein transport</keyword>
<comment type="subcellular location">
    <subcellularLocation>
        <location evidence="2">Cytoplasm</location>
    </subcellularLocation>
    <subcellularLocation>
        <location evidence="1">Endosome membrane</location>
        <topology evidence="1">Peripheral membrane protein</topology>
    </subcellularLocation>
</comment>
<feature type="region of interest" description="Disordered" evidence="9">
    <location>
        <begin position="205"/>
        <end position="239"/>
    </location>
</feature>
<dbReference type="GO" id="GO:0005771">
    <property type="term" value="C:multivesicular body"/>
    <property type="evidence" value="ECO:0007669"/>
    <property type="project" value="TreeGrafter"/>
</dbReference>
<dbReference type="PANTHER" id="PTHR46009">
    <property type="entry name" value="VACUOLAR PROTEIN SORTING-ASSOCIATED PROTEIN VTA1 HOMOLOG"/>
    <property type="match status" value="1"/>
</dbReference>
<dbReference type="GeneID" id="30985952"/>
<sequence length="432" mass="47326">MSITLSSIPEELKSNKSVAPYIARATELQSVNAVVSYYCKIYVLEHILSNKLHTTSKEVERFTIELLDETESIKNSNEDEGVNKALNDKAISASIVLSFAYKLFNSCLEGISQYSRTTNKAALVGKFRATLVFLSLLDVFVQNPEVDWEKLSGGKATTGSEFEALNKEKIKVLKYQLSRLLKDEVEFKDANDDELEDELNKELADLEVGEGDQSDQLEDAKEEPTPDTAPELPSAPTTLHNASSDALVLPSARTDLHSDDASPVLPSAPKDLDAPQLPSAPKDLDAPQLPSAPKHIGTSGPDESLPSAPHFLPDEDAEVKLPGAPKYLPDDDLSHINKSSSIQVFPPEKKEEAPQELVRRGPPAPGSRNTTSHHQVTKQDVSSIIDRTELIAKIQKHAKFAVSALNYEDIETAEKEMAQGLALLQRLKSQAQ</sequence>
<proteinExistence type="inferred from homology"/>
<keyword evidence="13" id="KW-1185">Reference proteome</keyword>
<evidence type="ECO:0000256" key="7">
    <source>
        <dbReference type="ARBA" id="ARBA00022927"/>
    </source>
</evidence>
<dbReference type="InterPro" id="IPR023175">
    <property type="entry name" value="Vta1/CALS_N_sf"/>
</dbReference>
<dbReference type="Gene3D" id="1.20.5.420">
    <property type="entry name" value="Immunoglobulin FC, subunit C"/>
    <property type="match status" value="1"/>
</dbReference>
<evidence type="ECO:0000313" key="13">
    <source>
        <dbReference type="Proteomes" id="UP000094285"/>
    </source>
</evidence>
<dbReference type="GO" id="GO:0010008">
    <property type="term" value="C:endosome membrane"/>
    <property type="evidence" value="ECO:0007669"/>
    <property type="project" value="UniProtKB-SubCell"/>
</dbReference>
<reference evidence="13" key="1">
    <citation type="submission" date="2016-05" db="EMBL/GenBank/DDBJ databases">
        <title>Comparative genomics of biotechnologically important yeasts.</title>
        <authorList>
            <consortium name="DOE Joint Genome Institute"/>
            <person name="Riley R."/>
            <person name="Haridas S."/>
            <person name="Wolfe K.H."/>
            <person name="Lopes M.R."/>
            <person name="Hittinger C.T."/>
            <person name="Goker M."/>
            <person name="Salamov A."/>
            <person name="Wisecaver J."/>
            <person name="Long T.M."/>
            <person name="Aerts A.L."/>
            <person name="Barry K."/>
            <person name="Choi C."/>
            <person name="Clum A."/>
            <person name="Coughlan A.Y."/>
            <person name="Deshpande S."/>
            <person name="Douglass A.P."/>
            <person name="Hanson S.J."/>
            <person name="Klenk H.-P."/>
            <person name="Labutti K."/>
            <person name="Lapidus A."/>
            <person name="Lindquist E."/>
            <person name="Lipzen A."/>
            <person name="Meier-Kolthoff J.P."/>
            <person name="Ohm R.A."/>
            <person name="Otillar R.P."/>
            <person name="Pangilinan J."/>
            <person name="Peng Y."/>
            <person name="Rokas A."/>
            <person name="Rosa C.A."/>
            <person name="Scheuner C."/>
            <person name="Sibirny A.A."/>
            <person name="Slot J.C."/>
            <person name="Stielow J.B."/>
            <person name="Sun H."/>
            <person name="Kurtzman C.P."/>
            <person name="Blackwell M."/>
            <person name="Grigoriev I.V."/>
            <person name="Jeffries T.W."/>
        </authorList>
    </citation>
    <scope>NUCLEOTIDE SEQUENCE [LARGE SCALE GENOMIC DNA]</scope>
    <source>
        <strain evidence="13">NRRL Y-17324</strain>
    </source>
</reference>
<dbReference type="InterPro" id="IPR039431">
    <property type="entry name" value="Vta1/CALS_N"/>
</dbReference>
<dbReference type="PANTHER" id="PTHR46009:SF1">
    <property type="entry name" value="VACUOLAR PROTEIN SORTING-ASSOCIATED PROTEIN VTA1 HOMOLOG"/>
    <property type="match status" value="1"/>
</dbReference>
<feature type="compositionally biased region" description="Basic and acidic residues" evidence="9">
    <location>
        <begin position="347"/>
        <end position="359"/>
    </location>
</feature>
<evidence type="ECO:0000256" key="1">
    <source>
        <dbReference type="ARBA" id="ARBA00004481"/>
    </source>
</evidence>
<dbReference type="Pfam" id="PF18097">
    <property type="entry name" value="Vta1_C"/>
    <property type="match status" value="1"/>
</dbReference>
<protein>
    <submittedName>
        <fullName evidence="12">DUF605-domain-containing protein</fullName>
    </submittedName>
</protein>
<evidence type="ECO:0000256" key="9">
    <source>
        <dbReference type="SAM" id="MobiDB-lite"/>
    </source>
</evidence>
<evidence type="ECO:0000256" key="4">
    <source>
        <dbReference type="ARBA" id="ARBA00022448"/>
    </source>
</evidence>
<dbReference type="GO" id="GO:0015031">
    <property type="term" value="P:protein transport"/>
    <property type="evidence" value="ECO:0007669"/>
    <property type="project" value="UniProtKB-KW"/>
</dbReference>
<evidence type="ECO:0000259" key="11">
    <source>
        <dbReference type="Pfam" id="PF18097"/>
    </source>
</evidence>
<keyword evidence="6" id="KW-0967">Endosome</keyword>